<evidence type="ECO:0000313" key="3">
    <source>
        <dbReference type="EMBL" id="KRN81478.1"/>
    </source>
</evidence>
<dbReference type="RefSeq" id="WP_057807704.1">
    <property type="nucleotide sequence ID" value="NZ_BJYP01000025.1"/>
</dbReference>
<dbReference type="STRING" id="319653.SAMN04487973_11117"/>
<dbReference type="Proteomes" id="UP000182818">
    <property type="component" value="Unassembled WGS sequence"/>
</dbReference>
<accession>A0A0R2K159</accession>
<organism evidence="3 5">
    <name type="scientific">Pediococcus ethanolidurans</name>
    <dbReference type="NCBI Taxonomy" id="319653"/>
    <lineage>
        <taxon>Bacteria</taxon>
        <taxon>Bacillati</taxon>
        <taxon>Bacillota</taxon>
        <taxon>Bacilli</taxon>
        <taxon>Lactobacillales</taxon>
        <taxon>Lactobacillaceae</taxon>
        <taxon>Pediococcus</taxon>
    </lineage>
</organism>
<reference evidence="3 5" key="1">
    <citation type="journal article" date="2015" name="Genome Announc.">
        <title>Expanding the biotechnology potential of lactobacilli through comparative genomics of 213 strains and associated genera.</title>
        <authorList>
            <person name="Sun Z."/>
            <person name="Harris H.M."/>
            <person name="McCann A."/>
            <person name="Guo C."/>
            <person name="Argimon S."/>
            <person name="Zhang W."/>
            <person name="Yang X."/>
            <person name="Jeffery I.B."/>
            <person name="Cooney J.C."/>
            <person name="Kagawa T.F."/>
            <person name="Liu W."/>
            <person name="Song Y."/>
            <person name="Salvetti E."/>
            <person name="Wrobel A."/>
            <person name="Rasinkangas P."/>
            <person name="Parkhill J."/>
            <person name="Rea M.C."/>
            <person name="O'Sullivan O."/>
            <person name="Ritari J."/>
            <person name="Douillard F.P."/>
            <person name="Paul Ross R."/>
            <person name="Yang R."/>
            <person name="Briner A.E."/>
            <person name="Felis G.E."/>
            <person name="de Vos W.M."/>
            <person name="Barrangou R."/>
            <person name="Klaenhammer T.R."/>
            <person name="Caufield P.W."/>
            <person name="Cui Y."/>
            <person name="Zhang H."/>
            <person name="O'Toole P.W."/>
        </authorList>
    </citation>
    <scope>NUCLEOTIDE SEQUENCE [LARGE SCALE GENOMIC DNA]</scope>
    <source>
        <strain evidence="3 5">DSM 22301</strain>
    </source>
</reference>
<comment type="similarity">
    <text evidence="1">Belongs to the NAD(P)-dependent epimerase/dehydratase family.</text>
</comment>
<name>A0A0R2K159_9LACO</name>
<dbReference type="PANTHER" id="PTHR43000">
    <property type="entry name" value="DTDP-D-GLUCOSE 4,6-DEHYDRATASE-RELATED"/>
    <property type="match status" value="1"/>
</dbReference>
<feature type="domain" description="NAD-dependent epimerase/dehydratase" evidence="2">
    <location>
        <begin position="4"/>
        <end position="243"/>
    </location>
</feature>
<protein>
    <submittedName>
        <fullName evidence="3">NAD dependent epimerase dehydratase family protein</fullName>
    </submittedName>
    <submittedName>
        <fullName evidence="4">UDP-glucose 4-epimerase</fullName>
    </submittedName>
</protein>
<dbReference type="Proteomes" id="UP000051749">
    <property type="component" value="Unassembled WGS sequence"/>
</dbReference>
<dbReference type="InterPro" id="IPR036291">
    <property type="entry name" value="NAD(P)-bd_dom_sf"/>
</dbReference>
<evidence type="ECO:0000313" key="5">
    <source>
        <dbReference type="Proteomes" id="UP000051749"/>
    </source>
</evidence>
<dbReference type="EMBL" id="FOGK01000011">
    <property type="protein sequence ID" value="SER60999.1"/>
    <property type="molecule type" value="Genomic_DNA"/>
</dbReference>
<evidence type="ECO:0000256" key="1">
    <source>
        <dbReference type="ARBA" id="ARBA00007637"/>
    </source>
</evidence>
<dbReference type="EMBL" id="JQBY01000027">
    <property type="protein sequence ID" value="KRN81478.1"/>
    <property type="molecule type" value="Genomic_DNA"/>
</dbReference>
<comment type="caution">
    <text evidence="3">The sequence shown here is derived from an EMBL/GenBank/DDBJ whole genome shotgun (WGS) entry which is preliminary data.</text>
</comment>
<dbReference type="GeneID" id="76044357"/>
<dbReference type="SUPFAM" id="SSF51735">
    <property type="entry name" value="NAD(P)-binding Rossmann-fold domains"/>
    <property type="match status" value="1"/>
</dbReference>
<proteinExistence type="inferred from homology"/>
<evidence type="ECO:0000313" key="4">
    <source>
        <dbReference type="EMBL" id="SER60999.1"/>
    </source>
</evidence>
<evidence type="ECO:0000313" key="6">
    <source>
        <dbReference type="Proteomes" id="UP000182818"/>
    </source>
</evidence>
<dbReference type="AlphaFoldDB" id="A0A0R2K159"/>
<dbReference type="OrthoDB" id="9811743at2"/>
<sequence>MSKVLVTGGAGFVGSNLTDELVEDGDEVIVVDDLSMGILENLKKSPQIKFYQKSITDYEFMKKLLINEEFDYIYLLAAVASVADSVARPYETHKINQDANIFILETIRKHKLNVKKILFTSSAAIYGSNLQLPKKEDSPVDPLTPYAIDKFATERFVIDYGRLYGLPTVAVRFFNVYGPRQNPQSPYSGVLSLISQAIKHRSAFTLFGDGKQTRDFVFIKDVIQALILLTKQNKVTQQVFNVGSGQFVSLLQVIKTYESISNTQLKMIVRPERLGDIKNSYANIDKIELLGYNPKFDIETGLRLYWKSLN</sequence>
<reference evidence="4 6" key="2">
    <citation type="submission" date="2016-10" db="EMBL/GenBank/DDBJ databases">
        <authorList>
            <person name="Varghese N."/>
            <person name="Submissions S."/>
        </authorList>
    </citation>
    <scope>NUCLEOTIDE SEQUENCE [LARGE SCALE GENOMIC DNA]</scope>
    <source>
        <strain evidence="4 6">CGMCC 1.3889</strain>
    </source>
</reference>
<dbReference type="InterPro" id="IPR001509">
    <property type="entry name" value="Epimerase_deHydtase"/>
</dbReference>
<keyword evidence="6" id="KW-1185">Reference proteome</keyword>
<dbReference type="PATRIC" id="fig|319653.3.peg.1187"/>
<dbReference type="Pfam" id="PF01370">
    <property type="entry name" value="Epimerase"/>
    <property type="match status" value="1"/>
</dbReference>
<gene>
    <name evidence="3" type="ORF">IV87_GL001172</name>
    <name evidence="4" type="ORF">SAMN04487973_11117</name>
</gene>
<dbReference type="Gene3D" id="3.40.50.720">
    <property type="entry name" value="NAD(P)-binding Rossmann-like Domain"/>
    <property type="match status" value="1"/>
</dbReference>
<evidence type="ECO:0000259" key="2">
    <source>
        <dbReference type="Pfam" id="PF01370"/>
    </source>
</evidence>